<reference evidence="1" key="1">
    <citation type="submission" date="2014-09" db="EMBL/GenBank/DDBJ databases">
        <authorList>
            <person name="Magalhaes I.L.F."/>
            <person name="Oliveira U."/>
            <person name="Santos F.R."/>
            <person name="Vidigal T.H.D.A."/>
            <person name="Brescovit A.D."/>
            <person name="Santos A.J."/>
        </authorList>
    </citation>
    <scope>NUCLEOTIDE SEQUENCE</scope>
    <source>
        <tissue evidence="1">Shoot tissue taken approximately 20 cm above the soil surface</tissue>
    </source>
</reference>
<dbReference type="EMBL" id="GBRH01276717">
    <property type="protein sequence ID" value="JAD21178.1"/>
    <property type="molecule type" value="Transcribed_RNA"/>
</dbReference>
<evidence type="ECO:0000313" key="1">
    <source>
        <dbReference type="EMBL" id="JAD21178.1"/>
    </source>
</evidence>
<organism evidence="1">
    <name type="scientific">Arundo donax</name>
    <name type="common">Giant reed</name>
    <name type="synonym">Donax arundinaceus</name>
    <dbReference type="NCBI Taxonomy" id="35708"/>
    <lineage>
        <taxon>Eukaryota</taxon>
        <taxon>Viridiplantae</taxon>
        <taxon>Streptophyta</taxon>
        <taxon>Embryophyta</taxon>
        <taxon>Tracheophyta</taxon>
        <taxon>Spermatophyta</taxon>
        <taxon>Magnoliopsida</taxon>
        <taxon>Liliopsida</taxon>
        <taxon>Poales</taxon>
        <taxon>Poaceae</taxon>
        <taxon>PACMAD clade</taxon>
        <taxon>Arundinoideae</taxon>
        <taxon>Arundineae</taxon>
        <taxon>Arundo</taxon>
    </lineage>
</organism>
<accession>A0A0A8Y7N6</accession>
<dbReference type="AlphaFoldDB" id="A0A0A8Y7N6"/>
<proteinExistence type="predicted"/>
<protein>
    <submittedName>
        <fullName evidence="1">Uncharacterized protein</fullName>
    </submittedName>
</protein>
<reference evidence="1" key="2">
    <citation type="journal article" date="2015" name="Data Brief">
        <title>Shoot transcriptome of the giant reed, Arundo donax.</title>
        <authorList>
            <person name="Barrero R.A."/>
            <person name="Guerrero F.D."/>
            <person name="Moolhuijzen P."/>
            <person name="Goolsby J.A."/>
            <person name="Tidwell J."/>
            <person name="Bellgard S.E."/>
            <person name="Bellgard M.I."/>
        </authorList>
    </citation>
    <scope>NUCLEOTIDE SEQUENCE</scope>
    <source>
        <tissue evidence="1">Shoot tissue taken approximately 20 cm above the soil surface</tissue>
    </source>
</reference>
<name>A0A0A8Y7N6_ARUDO</name>
<sequence length="25" mass="3059">MQQEVIASISMMHLIKSWYRKHPDE</sequence>